<dbReference type="Pfam" id="PF05678">
    <property type="entry name" value="VQ"/>
    <property type="match status" value="1"/>
</dbReference>
<feature type="region of interest" description="Disordered" evidence="1">
    <location>
        <begin position="1"/>
        <end position="85"/>
    </location>
</feature>
<dbReference type="InterPro" id="IPR039609">
    <property type="entry name" value="VQ_15/22"/>
</dbReference>
<comment type="caution">
    <text evidence="3">The sequence shown here is derived from an EMBL/GenBank/DDBJ whole genome shotgun (WGS) entry which is preliminary data.</text>
</comment>
<feature type="compositionally biased region" description="Low complexity" evidence="1">
    <location>
        <begin position="1"/>
        <end position="14"/>
    </location>
</feature>
<reference evidence="3 4" key="1">
    <citation type="journal article" date="2013" name="BMC Genomics">
        <title>The miniature genome of a carnivorous plant Genlisea aurea contains a low number of genes and short non-coding sequences.</title>
        <authorList>
            <person name="Leushkin E.V."/>
            <person name="Sutormin R.A."/>
            <person name="Nabieva E.R."/>
            <person name="Penin A.A."/>
            <person name="Kondrashov A.S."/>
            <person name="Logacheva M.D."/>
        </authorList>
    </citation>
    <scope>NUCLEOTIDE SEQUENCE [LARGE SCALE GENOMIC DNA]</scope>
</reference>
<keyword evidence="4" id="KW-1185">Reference proteome</keyword>
<dbReference type="InterPro" id="IPR008889">
    <property type="entry name" value="VQ"/>
</dbReference>
<organism evidence="3 4">
    <name type="scientific">Genlisea aurea</name>
    <dbReference type="NCBI Taxonomy" id="192259"/>
    <lineage>
        <taxon>Eukaryota</taxon>
        <taxon>Viridiplantae</taxon>
        <taxon>Streptophyta</taxon>
        <taxon>Embryophyta</taxon>
        <taxon>Tracheophyta</taxon>
        <taxon>Spermatophyta</taxon>
        <taxon>Magnoliopsida</taxon>
        <taxon>eudicotyledons</taxon>
        <taxon>Gunneridae</taxon>
        <taxon>Pentapetalae</taxon>
        <taxon>asterids</taxon>
        <taxon>lamiids</taxon>
        <taxon>Lamiales</taxon>
        <taxon>Lentibulariaceae</taxon>
        <taxon>Genlisea</taxon>
    </lineage>
</organism>
<name>S8CRI3_9LAMI</name>
<accession>S8CRI3</accession>
<dbReference type="PANTHER" id="PTHR33179">
    <property type="entry name" value="VQ MOTIF-CONTAINING PROTEIN"/>
    <property type="match status" value="1"/>
</dbReference>
<sequence>MDSGNSASLQSSSAGDDDQTSRAASGFIDGTLRLPGPGSRSFDPICGGCSRENKGAPTSGNGEDISKRNTAARATKKRSRAARRAPTTVLMTDTANFRAMVQEYTGVPSLPLPSGRRGFDFLPNKRLCSSMMAPPYLRRPFPMKFQPSIPPTADDAYENQNPPFSSLFQGSSPRFPFSIPPLNPSKPVLSPPPVPAAANPETQSQPCKLGFFNDFENPSSSSSITLQNLILFPDQNEDVLGSRVAESINGGPYIFFGDDDSNHTADYHKSPENSALNGGDGGLLGSPWICSSELK</sequence>
<evidence type="ECO:0000313" key="3">
    <source>
        <dbReference type="EMBL" id="EPS69390.1"/>
    </source>
</evidence>
<dbReference type="PANTHER" id="PTHR33179:SF4">
    <property type="entry name" value="VQ MOTIF-CONTAINING PROTEIN"/>
    <property type="match status" value="1"/>
</dbReference>
<feature type="compositionally biased region" description="Basic residues" evidence="1">
    <location>
        <begin position="74"/>
        <end position="83"/>
    </location>
</feature>
<gene>
    <name evidence="3" type="ORF">M569_05381</name>
</gene>
<dbReference type="Proteomes" id="UP000015453">
    <property type="component" value="Unassembled WGS sequence"/>
</dbReference>
<protein>
    <recommendedName>
        <fullName evidence="2">VQ domain-containing protein</fullName>
    </recommendedName>
</protein>
<dbReference type="OrthoDB" id="1726347at2759"/>
<evidence type="ECO:0000256" key="1">
    <source>
        <dbReference type="SAM" id="MobiDB-lite"/>
    </source>
</evidence>
<dbReference type="AlphaFoldDB" id="S8CRI3"/>
<proteinExistence type="predicted"/>
<feature type="domain" description="VQ" evidence="2">
    <location>
        <begin position="84"/>
        <end position="111"/>
    </location>
</feature>
<evidence type="ECO:0000259" key="2">
    <source>
        <dbReference type="Pfam" id="PF05678"/>
    </source>
</evidence>
<dbReference type="EMBL" id="AUSU01002142">
    <property type="protein sequence ID" value="EPS69390.1"/>
    <property type="molecule type" value="Genomic_DNA"/>
</dbReference>
<evidence type="ECO:0000313" key="4">
    <source>
        <dbReference type="Proteomes" id="UP000015453"/>
    </source>
</evidence>